<comment type="similarity">
    <text evidence="1">Belongs to the small GTPase superfamily. Rab family.</text>
</comment>
<evidence type="ECO:0000256" key="3">
    <source>
        <dbReference type="ARBA" id="ARBA00022448"/>
    </source>
</evidence>
<keyword evidence="3" id="KW-0813">Transport</keyword>
<keyword evidence="4" id="KW-0547">Nucleotide-binding</keyword>
<evidence type="ECO:0000256" key="8">
    <source>
        <dbReference type="ARBA" id="ARBA00023288"/>
    </source>
</evidence>
<dbReference type="InterPro" id="IPR027417">
    <property type="entry name" value="P-loop_NTPase"/>
</dbReference>
<dbReference type="NCBIfam" id="TIGR00231">
    <property type="entry name" value="small_GTP"/>
    <property type="match status" value="1"/>
</dbReference>
<dbReference type="GO" id="GO:0005525">
    <property type="term" value="F:GTP binding"/>
    <property type="evidence" value="ECO:0007669"/>
    <property type="project" value="UniProtKB-KW"/>
</dbReference>
<dbReference type="SMART" id="SM00177">
    <property type="entry name" value="ARF"/>
    <property type="match status" value="1"/>
</dbReference>
<organism evidence="11">
    <name type="scientific">Oppiella nova</name>
    <dbReference type="NCBI Taxonomy" id="334625"/>
    <lineage>
        <taxon>Eukaryota</taxon>
        <taxon>Metazoa</taxon>
        <taxon>Ecdysozoa</taxon>
        <taxon>Arthropoda</taxon>
        <taxon>Chelicerata</taxon>
        <taxon>Arachnida</taxon>
        <taxon>Acari</taxon>
        <taxon>Acariformes</taxon>
        <taxon>Sarcoptiformes</taxon>
        <taxon>Oribatida</taxon>
        <taxon>Brachypylina</taxon>
        <taxon>Oppioidea</taxon>
        <taxon>Oppiidae</taxon>
        <taxon>Oppiella</taxon>
    </lineage>
</organism>
<protein>
    <recommendedName>
        <fullName evidence="2">small monomeric GTPase</fullName>
        <ecNumber evidence="2">3.6.5.2</ecNumber>
    </recommendedName>
</protein>
<dbReference type="EMBL" id="CAJPVJ010000163">
    <property type="protein sequence ID" value="CAG2161543.1"/>
    <property type="molecule type" value="Genomic_DNA"/>
</dbReference>
<dbReference type="PANTHER" id="PTHR47977">
    <property type="entry name" value="RAS-RELATED PROTEIN RAB"/>
    <property type="match status" value="1"/>
</dbReference>
<dbReference type="PROSITE" id="PS51420">
    <property type="entry name" value="RHO"/>
    <property type="match status" value="1"/>
</dbReference>
<keyword evidence="5" id="KW-0378">Hydrolase</keyword>
<dbReference type="SMART" id="SM00176">
    <property type="entry name" value="RAN"/>
    <property type="match status" value="1"/>
</dbReference>
<dbReference type="InterPro" id="IPR050227">
    <property type="entry name" value="Rab"/>
</dbReference>
<dbReference type="OrthoDB" id="9989112at2759"/>
<dbReference type="SMART" id="SM00174">
    <property type="entry name" value="RHO"/>
    <property type="match status" value="1"/>
</dbReference>
<name>A0A7R9LC34_9ACAR</name>
<dbReference type="AlphaFoldDB" id="A0A7R9LC34"/>
<evidence type="ECO:0000256" key="10">
    <source>
        <dbReference type="ARBA" id="ARBA00047660"/>
    </source>
</evidence>
<dbReference type="EMBL" id="OC914988">
    <property type="protein sequence ID" value="CAD7637994.1"/>
    <property type="molecule type" value="Genomic_DNA"/>
</dbReference>
<comment type="catalytic activity">
    <reaction evidence="10">
        <text>GTP + H2O = GDP + phosphate + H(+)</text>
        <dbReference type="Rhea" id="RHEA:19669"/>
        <dbReference type="ChEBI" id="CHEBI:15377"/>
        <dbReference type="ChEBI" id="CHEBI:15378"/>
        <dbReference type="ChEBI" id="CHEBI:37565"/>
        <dbReference type="ChEBI" id="CHEBI:43474"/>
        <dbReference type="ChEBI" id="CHEBI:58189"/>
        <dbReference type="EC" id="3.6.5.2"/>
    </reaction>
    <physiologicalReaction direction="left-to-right" evidence="10">
        <dbReference type="Rhea" id="RHEA:19670"/>
    </physiologicalReaction>
</comment>
<accession>A0A7R9LC34</accession>
<dbReference type="InterPro" id="IPR001806">
    <property type="entry name" value="Small_GTPase"/>
</dbReference>
<dbReference type="GO" id="GO:0003925">
    <property type="term" value="F:G protein activity"/>
    <property type="evidence" value="ECO:0007669"/>
    <property type="project" value="UniProtKB-EC"/>
</dbReference>
<keyword evidence="8" id="KW-0449">Lipoprotein</keyword>
<dbReference type="EC" id="3.6.5.2" evidence="2"/>
<dbReference type="Proteomes" id="UP000728032">
    <property type="component" value="Unassembled WGS sequence"/>
</dbReference>
<reference evidence="11" key="1">
    <citation type="submission" date="2020-11" db="EMBL/GenBank/DDBJ databases">
        <authorList>
            <person name="Tran Van P."/>
        </authorList>
    </citation>
    <scope>NUCLEOTIDE SEQUENCE</scope>
</reference>
<evidence type="ECO:0000256" key="7">
    <source>
        <dbReference type="ARBA" id="ARBA00023134"/>
    </source>
</evidence>
<dbReference type="InterPro" id="IPR005225">
    <property type="entry name" value="Small_GTP-bd"/>
</dbReference>
<proteinExistence type="inferred from homology"/>
<evidence type="ECO:0000256" key="2">
    <source>
        <dbReference type="ARBA" id="ARBA00011984"/>
    </source>
</evidence>
<dbReference type="FunFam" id="3.40.50.300:FF:000430">
    <property type="entry name" value="Probable Ras-related protein Rab-18"/>
    <property type="match status" value="1"/>
</dbReference>
<keyword evidence="7" id="KW-0342">GTP-binding</keyword>
<evidence type="ECO:0000313" key="12">
    <source>
        <dbReference type="Proteomes" id="UP000728032"/>
    </source>
</evidence>
<keyword evidence="6" id="KW-0653">Protein transport</keyword>
<evidence type="ECO:0000313" key="11">
    <source>
        <dbReference type="EMBL" id="CAD7637994.1"/>
    </source>
</evidence>
<keyword evidence="9" id="KW-0636">Prenylation</keyword>
<evidence type="ECO:0000256" key="5">
    <source>
        <dbReference type="ARBA" id="ARBA00022801"/>
    </source>
</evidence>
<evidence type="ECO:0000256" key="6">
    <source>
        <dbReference type="ARBA" id="ARBA00022927"/>
    </source>
</evidence>
<evidence type="ECO:0000256" key="1">
    <source>
        <dbReference type="ARBA" id="ARBA00006270"/>
    </source>
</evidence>
<dbReference type="Pfam" id="PF00071">
    <property type="entry name" value="Ras"/>
    <property type="match status" value="1"/>
</dbReference>
<dbReference type="SMART" id="SM00173">
    <property type="entry name" value="RAS"/>
    <property type="match status" value="1"/>
</dbReference>
<keyword evidence="12" id="KW-1185">Reference proteome</keyword>
<dbReference type="PROSITE" id="PS51421">
    <property type="entry name" value="RAS"/>
    <property type="match status" value="1"/>
</dbReference>
<dbReference type="GO" id="GO:0015031">
    <property type="term" value="P:protein transport"/>
    <property type="evidence" value="ECO:0007669"/>
    <property type="project" value="UniProtKB-KW"/>
</dbReference>
<evidence type="ECO:0000256" key="9">
    <source>
        <dbReference type="ARBA" id="ARBA00023289"/>
    </source>
</evidence>
<dbReference type="PRINTS" id="PR00449">
    <property type="entry name" value="RASTRNSFRMNG"/>
</dbReference>
<dbReference type="SUPFAM" id="SSF52540">
    <property type="entry name" value="P-loop containing nucleoside triphosphate hydrolases"/>
    <property type="match status" value="1"/>
</dbReference>
<sequence length="204" mass="23159">MDDLEEDVLTTLKILIIGESFVGKSSLLLRFTDDTFATEMPATIGMDFKTTRMRVDSSVVSLAIWDTAGSERFRALTPNFYRGSHGVIVVFDVTQRSTFDRLDNWLKEVDAYCTHSDVVKMLVANKIDKEGRVVTREEGLQWARRHHTLFIEASAKTKEGVECAFEELVQKIIQTPGLWSANESNIQLADQTDTRSSWCQSWCP</sequence>
<dbReference type="PROSITE" id="PS51419">
    <property type="entry name" value="RAB"/>
    <property type="match status" value="1"/>
</dbReference>
<dbReference type="CDD" id="cd01863">
    <property type="entry name" value="Rab18"/>
    <property type="match status" value="1"/>
</dbReference>
<gene>
    <name evidence="11" type="ORF">ONB1V03_LOCUS1148</name>
</gene>
<evidence type="ECO:0000256" key="4">
    <source>
        <dbReference type="ARBA" id="ARBA00022741"/>
    </source>
</evidence>
<dbReference type="Gene3D" id="3.40.50.300">
    <property type="entry name" value="P-loop containing nucleotide triphosphate hydrolases"/>
    <property type="match status" value="1"/>
</dbReference>
<dbReference type="SMART" id="SM00175">
    <property type="entry name" value="RAB"/>
    <property type="match status" value="1"/>
</dbReference>